<dbReference type="EMBL" id="CAJNNV010017158">
    <property type="protein sequence ID" value="CAE8604966.1"/>
    <property type="molecule type" value="Genomic_DNA"/>
</dbReference>
<accession>A0A813F0Y5</accession>
<evidence type="ECO:0000313" key="18">
    <source>
        <dbReference type="Proteomes" id="UP000654075"/>
    </source>
</evidence>
<dbReference type="InterPro" id="IPR055060">
    <property type="entry name" value="ACOX_C_alpha1"/>
</dbReference>
<dbReference type="InterPro" id="IPR009100">
    <property type="entry name" value="AcylCoA_DH/oxidase_NM_dom_sf"/>
</dbReference>
<dbReference type="GO" id="GO:0033540">
    <property type="term" value="P:fatty acid beta-oxidation using acyl-CoA oxidase"/>
    <property type="evidence" value="ECO:0007669"/>
    <property type="project" value="TreeGrafter"/>
</dbReference>
<dbReference type="InterPro" id="IPR037069">
    <property type="entry name" value="AcylCoA_DH/ox_N_sf"/>
</dbReference>
<evidence type="ECO:0000256" key="2">
    <source>
        <dbReference type="ARBA" id="ARBA00004275"/>
    </source>
</evidence>
<evidence type="ECO:0000256" key="4">
    <source>
        <dbReference type="ARBA" id="ARBA00022630"/>
    </source>
</evidence>
<name>A0A813F0Y5_POLGL</name>
<dbReference type="PANTHER" id="PTHR10909:SF250">
    <property type="entry name" value="PEROXISOMAL ACYL-COENZYME A OXIDASE 1"/>
    <property type="match status" value="1"/>
</dbReference>
<evidence type="ECO:0000256" key="8">
    <source>
        <dbReference type="ARBA" id="ARBA00023098"/>
    </source>
</evidence>
<keyword evidence="7" id="KW-0560">Oxidoreductase</keyword>
<keyword evidence="8" id="KW-0443">Lipid metabolism</keyword>
<keyword evidence="9" id="KW-0576">Peroxisome</keyword>
<evidence type="ECO:0000256" key="7">
    <source>
        <dbReference type="ARBA" id="ARBA00023002"/>
    </source>
</evidence>
<keyword evidence="4 10" id="KW-0285">Flavoprotein</keyword>
<evidence type="ECO:0000256" key="12">
    <source>
        <dbReference type="PIRSR" id="PIRSR000168-2"/>
    </source>
</evidence>
<evidence type="ECO:0000313" key="17">
    <source>
        <dbReference type="EMBL" id="CAE8604966.1"/>
    </source>
</evidence>
<dbReference type="InterPro" id="IPR012258">
    <property type="entry name" value="Acyl-CoA_oxidase"/>
</dbReference>
<dbReference type="GO" id="GO:0005777">
    <property type="term" value="C:peroxisome"/>
    <property type="evidence" value="ECO:0007669"/>
    <property type="project" value="UniProtKB-SubCell"/>
</dbReference>
<evidence type="ECO:0000256" key="3">
    <source>
        <dbReference type="ARBA" id="ARBA00006288"/>
    </source>
</evidence>
<keyword evidence="18" id="KW-1185">Reference proteome</keyword>
<gene>
    <name evidence="17" type="ORF">PGLA1383_LOCUS23105</name>
</gene>
<dbReference type="InterPro" id="IPR029320">
    <property type="entry name" value="Acyl-CoA_ox_N"/>
</dbReference>
<feature type="region of interest" description="Disordered" evidence="13">
    <location>
        <begin position="719"/>
        <end position="742"/>
    </location>
</feature>
<dbReference type="PANTHER" id="PTHR10909">
    <property type="entry name" value="ELECTRON TRANSPORT OXIDOREDUCTASE"/>
    <property type="match status" value="1"/>
</dbReference>
<dbReference type="InterPro" id="IPR046373">
    <property type="entry name" value="Acyl-CoA_Oxase/DH_mid-dom_sf"/>
</dbReference>
<comment type="cofactor">
    <cofactor evidence="1">
        <name>FAD</name>
        <dbReference type="ChEBI" id="CHEBI:57692"/>
    </cofactor>
</comment>
<dbReference type="SUPFAM" id="SSF47203">
    <property type="entry name" value="Acyl-CoA dehydrogenase C-terminal domain-like"/>
    <property type="match status" value="2"/>
</dbReference>
<dbReference type="OMA" id="GINHEYM"/>
<dbReference type="GO" id="GO:0005504">
    <property type="term" value="F:fatty acid binding"/>
    <property type="evidence" value="ECO:0007669"/>
    <property type="project" value="TreeGrafter"/>
</dbReference>
<dbReference type="Pfam" id="PF01756">
    <property type="entry name" value="ACOX"/>
    <property type="match status" value="1"/>
</dbReference>
<keyword evidence="5 10" id="KW-0274">FAD</keyword>
<evidence type="ECO:0000256" key="6">
    <source>
        <dbReference type="ARBA" id="ARBA00022832"/>
    </source>
</evidence>
<feature type="domain" description="Acyl-CoA oxidase C-terminal" evidence="14">
    <location>
        <begin position="528"/>
        <end position="715"/>
    </location>
</feature>
<dbReference type="FunFam" id="2.40.110.10:FF:000003">
    <property type="entry name" value="Acyl-coenzyme A oxidase"/>
    <property type="match status" value="1"/>
</dbReference>
<dbReference type="GO" id="GO:0003997">
    <property type="term" value="F:acyl-CoA oxidase activity"/>
    <property type="evidence" value="ECO:0007669"/>
    <property type="project" value="InterPro"/>
</dbReference>
<evidence type="ECO:0000259" key="16">
    <source>
        <dbReference type="Pfam" id="PF22924"/>
    </source>
</evidence>
<evidence type="ECO:0000259" key="14">
    <source>
        <dbReference type="Pfam" id="PF01756"/>
    </source>
</evidence>
<protein>
    <recommendedName>
        <fullName evidence="10">Acyl-coenzyme A oxidase</fullName>
    </recommendedName>
</protein>
<dbReference type="AlphaFoldDB" id="A0A813F0Y5"/>
<dbReference type="OrthoDB" id="538336at2759"/>
<sequence>MANNTMMQWSKPVIADLRRERRGATFDIWDLTTAIYGGQEALDLIDKQTRIVMAEPRFQTDDLWWMSRKERYIRACERGELFVKIVRENKIPFEERGPLELLLGEDLFILLHDIMFVPTLMNLADEEQQARWLQPALNYDILGTYAQTELTHGSNVRGMHTTATYDPDLFEDGGWHIHTPSLEAVKWWPGGLGKSCNCCILMARVIIKGKDYGPHPFFFQVRDWETHASLPGIELRDIGSKLGYNGMDNGAMRITHVNIPRRNLLMKFVIVEKDGTYRKVGDDKMLFGTMTYTRLKISSGAGFNLAKAVTSTVRYSAVRRQFQMQRVVLGADIDNHLDDDEKDALAAQDQLKNLVKPSKRTEAQVLDYSSQQFIIFPQLALAFAMHFAGQEAEKLYNAALLEFKASKFDALTEMHVLTSTLKAVSTVLMADGMEQCRKCMGGHGFLNAAGVGPQYLSALPQATYEGDFVVLSIQVGQQLLNAVSSKMMKGKTSNPKTPSLQYIYEYDPAKRQLPPKAAELDSLLQNHDFLMAALKSRANYIHYASAQTFQEEVAAAGGKMGAETLDTVKIEFMRMTYAHAYVLYSDFFKQRLTELETQSPKVASVLKLVFELFCLTVMDQSYDRGGGFGDFVGAGALPADGQSQVLRRIKQLLKDIRPHAVPLVDGWNIPDFLLNSVLGRYDGRVYEALYESTKNEPLNETDISEGYYKHLQHLLHPERKHQDQAAAARAAPAPPSAGRAAL</sequence>
<dbReference type="Gene3D" id="1.20.140.10">
    <property type="entry name" value="Butyryl-CoA Dehydrogenase, subunit A, domain 3"/>
    <property type="match status" value="2"/>
</dbReference>
<dbReference type="InterPro" id="IPR036250">
    <property type="entry name" value="AcylCo_DH-like_C"/>
</dbReference>
<comment type="similarity">
    <text evidence="3 10">Belongs to the acyl-CoA oxidase family.</text>
</comment>
<dbReference type="Gene3D" id="1.10.540.10">
    <property type="entry name" value="Acyl-CoA dehydrogenase/oxidase, N-terminal domain"/>
    <property type="match status" value="1"/>
</dbReference>
<feature type="binding site" evidence="12">
    <location>
        <position position="148"/>
    </location>
    <ligand>
        <name>FAD</name>
        <dbReference type="ChEBI" id="CHEBI:57692"/>
    </ligand>
</feature>
<dbReference type="Pfam" id="PF14749">
    <property type="entry name" value="Acyl-CoA_ox_N"/>
    <property type="match status" value="1"/>
</dbReference>
<dbReference type="SUPFAM" id="SSF56645">
    <property type="entry name" value="Acyl-CoA dehydrogenase NM domain-like"/>
    <property type="match status" value="1"/>
</dbReference>
<evidence type="ECO:0000256" key="10">
    <source>
        <dbReference type="PIRNR" id="PIRNR000168"/>
    </source>
</evidence>
<evidence type="ECO:0000256" key="11">
    <source>
        <dbReference type="PIRSR" id="PIRSR000168-1"/>
    </source>
</evidence>
<evidence type="ECO:0000256" key="5">
    <source>
        <dbReference type="ARBA" id="ARBA00022827"/>
    </source>
</evidence>
<feature type="compositionally biased region" description="Low complexity" evidence="13">
    <location>
        <begin position="725"/>
        <end position="742"/>
    </location>
</feature>
<evidence type="ECO:0000259" key="15">
    <source>
        <dbReference type="Pfam" id="PF14749"/>
    </source>
</evidence>
<reference evidence="17" key="1">
    <citation type="submission" date="2021-02" db="EMBL/GenBank/DDBJ databases">
        <authorList>
            <person name="Dougan E. K."/>
            <person name="Rhodes N."/>
            <person name="Thang M."/>
            <person name="Chan C."/>
        </authorList>
    </citation>
    <scope>NUCLEOTIDE SEQUENCE</scope>
</reference>
<comment type="subcellular location">
    <subcellularLocation>
        <location evidence="2">Peroxisome</location>
    </subcellularLocation>
</comment>
<feature type="domain" description="Acyl-coenzyme A oxidase N-terminal" evidence="15">
    <location>
        <begin position="30"/>
        <end position="141"/>
    </location>
</feature>
<feature type="domain" description="Acyl-CoA oxidase C-alpha1" evidence="16">
    <location>
        <begin position="287"/>
        <end position="480"/>
    </location>
</feature>
<dbReference type="PIRSF" id="PIRSF000168">
    <property type="entry name" value="Acyl-CoA_oxidase"/>
    <property type="match status" value="1"/>
</dbReference>
<organism evidence="17 18">
    <name type="scientific">Polarella glacialis</name>
    <name type="common">Dinoflagellate</name>
    <dbReference type="NCBI Taxonomy" id="89957"/>
    <lineage>
        <taxon>Eukaryota</taxon>
        <taxon>Sar</taxon>
        <taxon>Alveolata</taxon>
        <taxon>Dinophyceae</taxon>
        <taxon>Suessiales</taxon>
        <taxon>Suessiaceae</taxon>
        <taxon>Polarella</taxon>
    </lineage>
</organism>
<feature type="binding site" evidence="12">
    <location>
        <position position="190"/>
    </location>
    <ligand>
        <name>FAD</name>
        <dbReference type="ChEBI" id="CHEBI:57692"/>
    </ligand>
</feature>
<dbReference type="InterPro" id="IPR002655">
    <property type="entry name" value="Acyl-CoA_oxidase_C"/>
</dbReference>
<dbReference type="Gene3D" id="2.40.110.10">
    <property type="entry name" value="Butyryl-CoA Dehydrogenase, subunit A, domain 2"/>
    <property type="match status" value="1"/>
</dbReference>
<proteinExistence type="inferred from homology"/>
<keyword evidence="6" id="KW-0276">Fatty acid metabolism</keyword>
<dbReference type="GO" id="GO:0071949">
    <property type="term" value="F:FAD binding"/>
    <property type="evidence" value="ECO:0007669"/>
    <property type="project" value="InterPro"/>
</dbReference>
<dbReference type="Proteomes" id="UP000654075">
    <property type="component" value="Unassembled WGS sequence"/>
</dbReference>
<evidence type="ECO:0000256" key="1">
    <source>
        <dbReference type="ARBA" id="ARBA00001974"/>
    </source>
</evidence>
<comment type="caution">
    <text evidence="17">The sequence shown here is derived from an EMBL/GenBank/DDBJ whole genome shotgun (WGS) entry which is preliminary data.</text>
</comment>
<evidence type="ECO:0000256" key="9">
    <source>
        <dbReference type="ARBA" id="ARBA00023140"/>
    </source>
</evidence>
<dbReference type="GO" id="GO:0055088">
    <property type="term" value="P:lipid homeostasis"/>
    <property type="evidence" value="ECO:0007669"/>
    <property type="project" value="TreeGrafter"/>
</dbReference>
<feature type="active site" description="Proton acceptor" evidence="11">
    <location>
        <position position="465"/>
    </location>
</feature>
<evidence type="ECO:0000256" key="13">
    <source>
        <dbReference type="SAM" id="MobiDB-lite"/>
    </source>
</evidence>
<dbReference type="Pfam" id="PF22924">
    <property type="entry name" value="ACOX_C_alpha1"/>
    <property type="match status" value="1"/>
</dbReference>